<protein>
    <submittedName>
        <fullName evidence="2">Uncharacterized protein</fullName>
    </submittedName>
</protein>
<feature type="region of interest" description="Disordered" evidence="1">
    <location>
        <begin position="35"/>
        <end position="60"/>
    </location>
</feature>
<gene>
    <name evidence="2" type="ORF">HETIRDRAFT_452498</name>
</gene>
<dbReference type="InParanoid" id="W4K7L0"/>
<dbReference type="RefSeq" id="XP_009547741.1">
    <property type="nucleotide sequence ID" value="XM_009549446.1"/>
</dbReference>
<evidence type="ECO:0000256" key="1">
    <source>
        <dbReference type="SAM" id="MobiDB-lite"/>
    </source>
</evidence>
<accession>W4K7L0</accession>
<dbReference type="HOGENOM" id="CLU_2942026_0_0_1"/>
<sequence>MSKIVKSGPFLDQERETTATRVASQGLSATVVQTIMHHAPLNQRPRRDRPRVTGDRDRDP</sequence>
<evidence type="ECO:0000313" key="3">
    <source>
        <dbReference type="Proteomes" id="UP000030671"/>
    </source>
</evidence>
<dbReference type="EMBL" id="KI925459">
    <property type="protein sequence ID" value="ETW81061.1"/>
    <property type="molecule type" value="Genomic_DNA"/>
</dbReference>
<feature type="compositionally biased region" description="Basic and acidic residues" evidence="1">
    <location>
        <begin position="50"/>
        <end position="60"/>
    </location>
</feature>
<keyword evidence="3" id="KW-1185">Reference proteome</keyword>
<dbReference type="AlphaFoldDB" id="W4K7L0"/>
<dbReference type="Proteomes" id="UP000030671">
    <property type="component" value="Unassembled WGS sequence"/>
</dbReference>
<organism evidence="2 3">
    <name type="scientific">Heterobasidion irregulare (strain TC 32-1)</name>
    <dbReference type="NCBI Taxonomy" id="747525"/>
    <lineage>
        <taxon>Eukaryota</taxon>
        <taxon>Fungi</taxon>
        <taxon>Dikarya</taxon>
        <taxon>Basidiomycota</taxon>
        <taxon>Agaricomycotina</taxon>
        <taxon>Agaricomycetes</taxon>
        <taxon>Russulales</taxon>
        <taxon>Bondarzewiaceae</taxon>
        <taxon>Heterobasidion</taxon>
        <taxon>Heterobasidion annosum species complex</taxon>
    </lineage>
</organism>
<proteinExistence type="predicted"/>
<dbReference type="GeneID" id="20676262"/>
<name>W4K7L0_HETIT</name>
<evidence type="ECO:0000313" key="2">
    <source>
        <dbReference type="EMBL" id="ETW81061.1"/>
    </source>
</evidence>
<feature type="region of interest" description="Disordered" evidence="1">
    <location>
        <begin position="1"/>
        <end position="22"/>
    </location>
</feature>
<dbReference type="KEGG" id="hir:HETIRDRAFT_452498"/>
<reference evidence="2 3" key="1">
    <citation type="journal article" date="2012" name="New Phytol.">
        <title>Insight into trade-off between wood decay and parasitism from the genome of a fungal forest pathogen.</title>
        <authorList>
            <person name="Olson A."/>
            <person name="Aerts A."/>
            <person name="Asiegbu F."/>
            <person name="Belbahri L."/>
            <person name="Bouzid O."/>
            <person name="Broberg A."/>
            <person name="Canback B."/>
            <person name="Coutinho P.M."/>
            <person name="Cullen D."/>
            <person name="Dalman K."/>
            <person name="Deflorio G."/>
            <person name="van Diepen L.T."/>
            <person name="Dunand C."/>
            <person name="Duplessis S."/>
            <person name="Durling M."/>
            <person name="Gonthier P."/>
            <person name="Grimwood J."/>
            <person name="Fossdal C.G."/>
            <person name="Hansson D."/>
            <person name="Henrissat B."/>
            <person name="Hietala A."/>
            <person name="Himmelstrand K."/>
            <person name="Hoffmeister D."/>
            <person name="Hogberg N."/>
            <person name="James T.Y."/>
            <person name="Karlsson M."/>
            <person name="Kohler A."/>
            <person name="Kues U."/>
            <person name="Lee Y.H."/>
            <person name="Lin Y.C."/>
            <person name="Lind M."/>
            <person name="Lindquist E."/>
            <person name="Lombard V."/>
            <person name="Lucas S."/>
            <person name="Lunden K."/>
            <person name="Morin E."/>
            <person name="Murat C."/>
            <person name="Park J."/>
            <person name="Raffaello T."/>
            <person name="Rouze P."/>
            <person name="Salamov A."/>
            <person name="Schmutz J."/>
            <person name="Solheim H."/>
            <person name="Stahlberg J."/>
            <person name="Velez H."/>
            <person name="de Vries R.P."/>
            <person name="Wiebenga A."/>
            <person name="Woodward S."/>
            <person name="Yakovlev I."/>
            <person name="Garbelotto M."/>
            <person name="Martin F."/>
            <person name="Grigoriev I.V."/>
            <person name="Stenlid J."/>
        </authorList>
    </citation>
    <scope>NUCLEOTIDE SEQUENCE [LARGE SCALE GENOMIC DNA]</scope>
    <source>
        <strain evidence="2 3">TC 32-1</strain>
    </source>
</reference>